<evidence type="ECO:0000256" key="1">
    <source>
        <dbReference type="SAM" id="SignalP"/>
    </source>
</evidence>
<protein>
    <submittedName>
        <fullName evidence="2">DUF2911 domain-containing protein</fullName>
    </submittedName>
</protein>
<dbReference type="InterPro" id="IPR021314">
    <property type="entry name" value="DUF2911"/>
</dbReference>
<organism evidence="2 3">
    <name type="scientific">Maribacter luteus</name>
    <dbReference type="NCBI Taxonomy" id="2594478"/>
    <lineage>
        <taxon>Bacteria</taxon>
        <taxon>Pseudomonadati</taxon>
        <taxon>Bacteroidota</taxon>
        <taxon>Flavobacteriia</taxon>
        <taxon>Flavobacteriales</taxon>
        <taxon>Flavobacteriaceae</taxon>
        <taxon>Maribacter</taxon>
    </lineage>
</organism>
<feature type="chain" id="PRO_5026172710" evidence="1">
    <location>
        <begin position="20"/>
        <end position="283"/>
    </location>
</feature>
<reference evidence="2 3" key="1">
    <citation type="submission" date="2019-11" db="EMBL/GenBank/DDBJ databases">
        <title>Maribacter lutea sp. nov., a marine bacterium isolated from intertidal sand.</title>
        <authorList>
            <person name="Liu A."/>
        </authorList>
    </citation>
    <scope>NUCLEOTIDE SEQUENCE [LARGE SCALE GENOMIC DNA]</scope>
    <source>
        <strain evidence="2 3">RZ05</strain>
    </source>
</reference>
<evidence type="ECO:0000313" key="2">
    <source>
        <dbReference type="EMBL" id="MRX63883.1"/>
    </source>
</evidence>
<dbReference type="RefSeq" id="WP_154365168.1">
    <property type="nucleotide sequence ID" value="NZ_WKJH01000004.1"/>
</dbReference>
<sequence>MKKLVVLVCVALVSFSMEAQITTPQASPSSTLKQTVGLTDVTVEYSRPSMRGRTIFGDLVPYDKLWRTGANGYTLITFSDDVKIAGQDVKAGTYSIFTKPGTASWEVFFYTDTQGGGTPRDWDDNKVVAKTTAQVFPMPEGTTIESFTITIDDLTSSSANLGLMWENVYVAVPFEVPTDVAVEKDIERALGGPSAGDYYAAAVYYSSEGKDINKAKEWMDKAMSMTEKPAFWQLRQQSLIQAKSGDKKAAIATAKKSLAAAEEAGNADYVKMNKDSLKEWGGM</sequence>
<dbReference type="OrthoDB" id="187854at2"/>
<keyword evidence="3" id="KW-1185">Reference proteome</keyword>
<keyword evidence="1" id="KW-0732">Signal</keyword>
<dbReference type="Proteomes" id="UP000443153">
    <property type="component" value="Unassembled WGS sequence"/>
</dbReference>
<feature type="signal peptide" evidence="1">
    <location>
        <begin position="1"/>
        <end position="19"/>
    </location>
</feature>
<comment type="caution">
    <text evidence="2">The sequence shown here is derived from an EMBL/GenBank/DDBJ whole genome shotgun (WGS) entry which is preliminary data.</text>
</comment>
<proteinExistence type="predicted"/>
<dbReference type="EMBL" id="WKJH01000004">
    <property type="protein sequence ID" value="MRX63883.1"/>
    <property type="molecule type" value="Genomic_DNA"/>
</dbReference>
<gene>
    <name evidence="2" type="ORF">GJ691_06845</name>
</gene>
<evidence type="ECO:0000313" key="3">
    <source>
        <dbReference type="Proteomes" id="UP000443153"/>
    </source>
</evidence>
<name>A0A6I2MJ73_9FLAO</name>
<dbReference type="Pfam" id="PF11138">
    <property type="entry name" value="DUF2911"/>
    <property type="match status" value="1"/>
</dbReference>
<accession>A0A6I2MJ73</accession>
<dbReference type="AlphaFoldDB" id="A0A6I2MJ73"/>